<dbReference type="InterPro" id="IPR036291">
    <property type="entry name" value="NAD(P)-bd_dom_sf"/>
</dbReference>
<comment type="similarity">
    <text evidence="1">Belongs to the Gfo/Idh/MocA family.</text>
</comment>
<dbReference type="Pfam" id="PF01408">
    <property type="entry name" value="GFO_IDH_MocA"/>
    <property type="match status" value="1"/>
</dbReference>
<dbReference type="PANTHER" id="PTHR43708">
    <property type="entry name" value="CONSERVED EXPRESSED OXIDOREDUCTASE (EUROFUNG)"/>
    <property type="match status" value="1"/>
</dbReference>
<protein>
    <submittedName>
        <fullName evidence="4">Gfo/Idh/MocA family oxidoreductase</fullName>
    </submittedName>
</protein>
<comment type="caution">
    <text evidence="4">The sequence shown here is derived from an EMBL/GenBank/DDBJ whole genome shotgun (WGS) entry which is preliminary data.</text>
</comment>
<dbReference type="PANTHER" id="PTHR43708:SF5">
    <property type="entry name" value="CONSERVED EXPRESSED OXIDOREDUCTASE (EUROFUNG)-RELATED"/>
    <property type="match status" value="1"/>
</dbReference>
<dbReference type="InterPro" id="IPR051317">
    <property type="entry name" value="Gfo/Idh/MocA_oxidoreduct"/>
</dbReference>
<dbReference type="SUPFAM" id="SSF51735">
    <property type="entry name" value="NAD(P)-binding Rossmann-fold domains"/>
    <property type="match status" value="1"/>
</dbReference>
<dbReference type="Proteomes" id="UP001221838">
    <property type="component" value="Unassembled WGS sequence"/>
</dbReference>
<evidence type="ECO:0000256" key="1">
    <source>
        <dbReference type="ARBA" id="ARBA00010928"/>
    </source>
</evidence>
<accession>A0ABT5D733</accession>
<evidence type="ECO:0000259" key="3">
    <source>
        <dbReference type="Pfam" id="PF01408"/>
    </source>
</evidence>
<dbReference type="Gene3D" id="3.40.50.720">
    <property type="entry name" value="NAD(P)-binding Rossmann-like Domain"/>
    <property type="match status" value="1"/>
</dbReference>
<feature type="domain" description="Gfo/Idh/MocA-like oxidoreductase N-terminal" evidence="3">
    <location>
        <begin position="12"/>
        <end position="121"/>
    </location>
</feature>
<evidence type="ECO:0000313" key="5">
    <source>
        <dbReference type="Proteomes" id="UP001221838"/>
    </source>
</evidence>
<keyword evidence="2" id="KW-0560">Oxidoreductase</keyword>
<evidence type="ECO:0000256" key="2">
    <source>
        <dbReference type="ARBA" id="ARBA00023002"/>
    </source>
</evidence>
<sequence>MTKPLTAHAPLRAALLGYGFAGKVFHAPLVRTVEGLTLRVVASSRPDDVRAEFPNVEIMPSAFDAATHPDVDLVVVATPNETHVPLAEAALRAGKHVIVDKPFTVTLAEARSLVALASGGGCSRCYTTADGTVTSLR</sequence>
<proteinExistence type="inferred from homology"/>
<dbReference type="InterPro" id="IPR000683">
    <property type="entry name" value="Gfo/Idh/MocA-like_OxRdtase_N"/>
</dbReference>
<keyword evidence="5" id="KW-1185">Reference proteome</keyword>
<evidence type="ECO:0000313" key="4">
    <source>
        <dbReference type="EMBL" id="MDC0709462.1"/>
    </source>
</evidence>
<reference evidence="4 5" key="1">
    <citation type="submission" date="2022-11" db="EMBL/GenBank/DDBJ databases">
        <title>Minimal conservation of predation-associated metabolite biosynthetic gene clusters underscores biosynthetic potential of Myxococcota including descriptions for ten novel species: Archangium lansinium sp. nov., Myxococcus landrumus sp. nov., Nannocystis bai.</title>
        <authorList>
            <person name="Ahearne A."/>
            <person name="Stevens C."/>
            <person name="Dowd S."/>
        </authorList>
    </citation>
    <scope>NUCLEOTIDE SEQUENCE [LARGE SCALE GENOMIC DNA]</scope>
    <source>
        <strain evidence="4 5">NCWAL01</strain>
    </source>
</reference>
<organism evidence="4 5">
    <name type="scientific">Stigmatella ashevillensis</name>
    <dbReference type="NCBI Taxonomy" id="2995309"/>
    <lineage>
        <taxon>Bacteria</taxon>
        <taxon>Pseudomonadati</taxon>
        <taxon>Myxococcota</taxon>
        <taxon>Myxococcia</taxon>
        <taxon>Myxococcales</taxon>
        <taxon>Cystobacterineae</taxon>
        <taxon>Archangiaceae</taxon>
        <taxon>Stigmatella</taxon>
    </lineage>
</organism>
<dbReference type="RefSeq" id="WP_272138064.1">
    <property type="nucleotide sequence ID" value="NZ_JAQNDM010000002.1"/>
</dbReference>
<name>A0ABT5D733_9BACT</name>
<dbReference type="EMBL" id="JAQNDM010000002">
    <property type="protein sequence ID" value="MDC0709462.1"/>
    <property type="molecule type" value="Genomic_DNA"/>
</dbReference>
<gene>
    <name evidence="4" type="ORF">POL68_13405</name>
</gene>